<evidence type="ECO:0000256" key="9">
    <source>
        <dbReference type="ARBA" id="ARBA00022801"/>
    </source>
</evidence>
<evidence type="ECO:0000256" key="13">
    <source>
        <dbReference type="ARBA" id="ARBA00037356"/>
    </source>
</evidence>
<dbReference type="PRINTS" id="PR00724">
    <property type="entry name" value="CRBOXYPTASEC"/>
</dbReference>
<keyword evidence="7 14" id="KW-0645">Protease</keyword>
<dbReference type="EC" id="3.4.16.-" evidence="14"/>
<comment type="caution">
    <text evidence="15">The sequence shown here is derived from an EMBL/GenBank/DDBJ whole genome shotgun (WGS) entry which is preliminary data.</text>
</comment>
<keyword evidence="10" id="KW-0843">Virulence</keyword>
<evidence type="ECO:0000256" key="2">
    <source>
        <dbReference type="ARBA" id="ARBA00004609"/>
    </source>
</evidence>
<evidence type="ECO:0000256" key="6">
    <source>
        <dbReference type="ARBA" id="ARBA00022645"/>
    </source>
</evidence>
<dbReference type="PANTHER" id="PTHR11802">
    <property type="entry name" value="SERINE PROTEASE FAMILY S10 SERINE CARBOXYPEPTIDASE"/>
    <property type="match status" value="1"/>
</dbReference>
<evidence type="ECO:0000313" key="16">
    <source>
        <dbReference type="Proteomes" id="UP001303760"/>
    </source>
</evidence>
<dbReference type="Pfam" id="PF00450">
    <property type="entry name" value="Peptidase_S10"/>
    <property type="match status" value="1"/>
</dbReference>
<dbReference type="InterPro" id="IPR018202">
    <property type="entry name" value="Ser_caboxypep_ser_AS"/>
</dbReference>
<sequence>MVTSCRDLFFVGLSALGANCATTLRDPQLEGHHVRSVLDPGVSLSFKQTSICETTPGVKSYSGYVNLPANAAEGRPYDIHTFFWFFEARKDPHNAPLSLWLQGGPGAPSTPAALGENGPCIVTRDSKDTIINPWSWNNEVNMLYIDQPVQTGFSYDRLINGTIDETLLPYEVTPLSPSSPVPELNSTFLLGTFPSQDPLSIANTTATAALAAWHFMQMWMQQFPEYKPKDNKFSIWSESYGGHYGPAFADFFTSQNEKIADGRIASGAVPLRLDTVGIVNGCVDILTQMPSYPRMAYNNTYGVQVINETEYHAAMNSFPACRERVEACRALAAKQDPAGLGNVDEVNKACNDAYNFCFATMWGGVQSRERDVFDITAMVPGSFPPKYAGGFLNSKEVQLELGVPLNITGLAKAVNDAFTATGDFVLGRNVEILGNLLDQGLKVALVYGDRDYQCNWYGGEQVSLAIQSNIRQGFHDAGYASIETNRTYTGGLVRQYGNLSFSRVFGAGHEVPWYQPETAYQIFSRVMFNKDVATGKVSTAGSNGKVYSTSGPGDVSGVMNELPSHPEPECYLWDIFQTCTASQTEMLRNGTAVLKDFVMIGYRLPNGTVHYY</sequence>
<reference evidence="15" key="2">
    <citation type="submission" date="2023-05" db="EMBL/GenBank/DDBJ databases">
        <authorList>
            <consortium name="Lawrence Berkeley National Laboratory"/>
            <person name="Steindorff A."/>
            <person name="Hensen N."/>
            <person name="Bonometti L."/>
            <person name="Westerberg I."/>
            <person name="Brannstrom I.O."/>
            <person name="Guillou S."/>
            <person name="Cros-Aarteil S."/>
            <person name="Calhoun S."/>
            <person name="Haridas S."/>
            <person name="Kuo A."/>
            <person name="Mondo S."/>
            <person name="Pangilinan J."/>
            <person name="Riley R."/>
            <person name="Labutti K."/>
            <person name="Andreopoulos B."/>
            <person name="Lipzen A."/>
            <person name="Chen C."/>
            <person name="Yanf M."/>
            <person name="Daum C."/>
            <person name="Ng V."/>
            <person name="Clum A."/>
            <person name="Ohm R."/>
            <person name="Martin F."/>
            <person name="Silar P."/>
            <person name="Natvig D."/>
            <person name="Lalanne C."/>
            <person name="Gautier V."/>
            <person name="Ament-Velasquez S.L."/>
            <person name="Kruys A."/>
            <person name="Hutchinson M.I."/>
            <person name="Powell A.J."/>
            <person name="Barry K."/>
            <person name="Miller A.N."/>
            <person name="Grigoriev I.V."/>
            <person name="Debuchy R."/>
            <person name="Gladieux P."/>
            <person name="Thoren M.H."/>
            <person name="Johannesson H."/>
        </authorList>
    </citation>
    <scope>NUCLEOTIDE SEQUENCE</scope>
    <source>
        <strain evidence="15">CBS 532.94</strain>
    </source>
</reference>
<evidence type="ECO:0000256" key="8">
    <source>
        <dbReference type="ARBA" id="ARBA00022729"/>
    </source>
</evidence>
<evidence type="ECO:0000256" key="4">
    <source>
        <dbReference type="ARBA" id="ARBA00022475"/>
    </source>
</evidence>
<dbReference type="GO" id="GO:0098552">
    <property type="term" value="C:side of membrane"/>
    <property type="evidence" value="ECO:0007669"/>
    <property type="project" value="UniProtKB-KW"/>
</dbReference>
<evidence type="ECO:0000256" key="10">
    <source>
        <dbReference type="ARBA" id="ARBA00023026"/>
    </source>
</evidence>
<comment type="subcellular location">
    <subcellularLocation>
        <location evidence="2">Cell membrane</location>
        <topology evidence="2">Lipid-anchor</topology>
        <topology evidence="2">GPI-anchor</topology>
    </subcellularLocation>
</comment>
<accession>A0AAN7C4L5</accession>
<comment type="function">
    <text evidence="13">Extracellular serine carboxypeptidase that contributes to pathogenicity.</text>
</comment>
<keyword evidence="5" id="KW-0472">Membrane</keyword>
<gene>
    <name evidence="15" type="ORF">C8A03DRAFT_46548</name>
</gene>
<dbReference type="GO" id="GO:0005886">
    <property type="term" value="C:plasma membrane"/>
    <property type="evidence" value="ECO:0007669"/>
    <property type="project" value="UniProtKB-SubCell"/>
</dbReference>
<keyword evidence="12" id="KW-0449">Lipoprotein</keyword>
<comment type="similarity">
    <text evidence="3 14">Belongs to the peptidase S10 family.</text>
</comment>
<dbReference type="GO" id="GO:0004185">
    <property type="term" value="F:serine-type carboxypeptidase activity"/>
    <property type="evidence" value="ECO:0007669"/>
    <property type="project" value="UniProtKB-UniRule"/>
</dbReference>
<evidence type="ECO:0000256" key="12">
    <source>
        <dbReference type="ARBA" id="ARBA00023288"/>
    </source>
</evidence>
<protein>
    <recommendedName>
        <fullName evidence="14">Carboxypeptidase</fullName>
        <ecNumber evidence="14">3.4.16.-</ecNumber>
    </recommendedName>
</protein>
<comment type="catalytic activity">
    <reaction evidence="1">
        <text>Preferential release of a C-terminal arginine or lysine residue.</text>
        <dbReference type="EC" id="3.4.16.6"/>
    </reaction>
</comment>
<dbReference type="PROSITE" id="PS00131">
    <property type="entry name" value="CARBOXYPEPT_SER_SER"/>
    <property type="match status" value="1"/>
</dbReference>
<dbReference type="InterPro" id="IPR029058">
    <property type="entry name" value="AB_hydrolase_fold"/>
</dbReference>
<keyword evidence="5" id="KW-0336">GPI-anchor</keyword>
<keyword evidence="9 14" id="KW-0378">Hydrolase</keyword>
<dbReference type="Proteomes" id="UP001303760">
    <property type="component" value="Unassembled WGS sequence"/>
</dbReference>
<evidence type="ECO:0000256" key="3">
    <source>
        <dbReference type="ARBA" id="ARBA00009431"/>
    </source>
</evidence>
<dbReference type="PANTHER" id="PTHR11802:SF189">
    <property type="entry name" value="CARBOXYPEPTIDASE"/>
    <property type="match status" value="1"/>
</dbReference>
<dbReference type="Gene3D" id="3.40.50.1820">
    <property type="entry name" value="alpha/beta hydrolase"/>
    <property type="match status" value="1"/>
</dbReference>
<name>A0AAN7C4L5_9PEZI</name>
<evidence type="ECO:0000256" key="1">
    <source>
        <dbReference type="ARBA" id="ARBA00001003"/>
    </source>
</evidence>
<evidence type="ECO:0000313" key="15">
    <source>
        <dbReference type="EMBL" id="KAK4235296.1"/>
    </source>
</evidence>
<dbReference type="PROSITE" id="PS00560">
    <property type="entry name" value="CARBOXYPEPT_SER_HIS"/>
    <property type="match status" value="1"/>
</dbReference>
<dbReference type="InterPro" id="IPR033124">
    <property type="entry name" value="Ser_caboxypep_his_AS"/>
</dbReference>
<reference evidence="15" key="1">
    <citation type="journal article" date="2023" name="Mol. Phylogenet. Evol.">
        <title>Genome-scale phylogeny and comparative genomics of the fungal order Sordariales.</title>
        <authorList>
            <person name="Hensen N."/>
            <person name="Bonometti L."/>
            <person name="Westerberg I."/>
            <person name="Brannstrom I.O."/>
            <person name="Guillou S."/>
            <person name="Cros-Aarteil S."/>
            <person name="Calhoun S."/>
            <person name="Haridas S."/>
            <person name="Kuo A."/>
            <person name="Mondo S."/>
            <person name="Pangilinan J."/>
            <person name="Riley R."/>
            <person name="LaButti K."/>
            <person name="Andreopoulos B."/>
            <person name="Lipzen A."/>
            <person name="Chen C."/>
            <person name="Yan M."/>
            <person name="Daum C."/>
            <person name="Ng V."/>
            <person name="Clum A."/>
            <person name="Steindorff A."/>
            <person name="Ohm R.A."/>
            <person name="Martin F."/>
            <person name="Silar P."/>
            <person name="Natvig D.O."/>
            <person name="Lalanne C."/>
            <person name="Gautier V."/>
            <person name="Ament-Velasquez S.L."/>
            <person name="Kruys A."/>
            <person name="Hutchinson M.I."/>
            <person name="Powell A.J."/>
            <person name="Barry K."/>
            <person name="Miller A.N."/>
            <person name="Grigoriev I.V."/>
            <person name="Debuchy R."/>
            <person name="Gladieux P."/>
            <person name="Hiltunen Thoren M."/>
            <person name="Johannesson H."/>
        </authorList>
    </citation>
    <scope>NUCLEOTIDE SEQUENCE</scope>
    <source>
        <strain evidence="15">CBS 532.94</strain>
    </source>
</reference>
<evidence type="ECO:0000256" key="7">
    <source>
        <dbReference type="ARBA" id="ARBA00022670"/>
    </source>
</evidence>
<dbReference type="EMBL" id="MU860280">
    <property type="protein sequence ID" value="KAK4235296.1"/>
    <property type="molecule type" value="Genomic_DNA"/>
</dbReference>
<keyword evidence="8" id="KW-0732">Signal</keyword>
<dbReference type="GO" id="GO:0000324">
    <property type="term" value="C:fungal-type vacuole"/>
    <property type="evidence" value="ECO:0007669"/>
    <property type="project" value="TreeGrafter"/>
</dbReference>
<dbReference type="GO" id="GO:0006508">
    <property type="term" value="P:proteolysis"/>
    <property type="evidence" value="ECO:0007669"/>
    <property type="project" value="UniProtKB-KW"/>
</dbReference>
<dbReference type="AlphaFoldDB" id="A0AAN7C4L5"/>
<dbReference type="SUPFAM" id="SSF53474">
    <property type="entry name" value="alpha/beta-Hydrolases"/>
    <property type="match status" value="1"/>
</dbReference>
<evidence type="ECO:0000256" key="11">
    <source>
        <dbReference type="ARBA" id="ARBA00023180"/>
    </source>
</evidence>
<dbReference type="InterPro" id="IPR001563">
    <property type="entry name" value="Peptidase_S10"/>
</dbReference>
<evidence type="ECO:0000256" key="5">
    <source>
        <dbReference type="ARBA" id="ARBA00022622"/>
    </source>
</evidence>
<keyword evidence="16" id="KW-1185">Reference proteome</keyword>
<proteinExistence type="inferred from homology"/>
<keyword evidence="6 14" id="KW-0121">Carboxypeptidase</keyword>
<keyword evidence="11" id="KW-0325">Glycoprotein</keyword>
<evidence type="ECO:0000256" key="14">
    <source>
        <dbReference type="RuleBase" id="RU361156"/>
    </source>
</evidence>
<keyword evidence="4" id="KW-1003">Cell membrane</keyword>
<organism evidence="15 16">
    <name type="scientific">Achaetomium macrosporum</name>
    <dbReference type="NCBI Taxonomy" id="79813"/>
    <lineage>
        <taxon>Eukaryota</taxon>
        <taxon>Fungi</taxon>
        <taxon>Dikarya</taxon>
        <taxon>Ascomycota</taxon>
        <taxon>Pezizomycotina</taxon>
        <taxon>Sordariomycetes</taxon>
        <taxon>Sordariomycetidae</taxon>
        <taxon>Sordariales</taxon>
        <taxon>Chaetomiaceae</taxon>
        <taxon>Achaetomium</taxon>
    </lineage>
</organism>